<comment type="caution">
    <text evidence="2">The sequence shown here is derived from an EMBL/GenBank/DDBJ whole genome shotgun (WGS) entry which is preliminary data.</text>
</comment>
<keyword evidence="1" id="KW-0472">Membrane</keyword>
<accession>A0AAD8TD21</accession>
<feature type="transmembrane region" description="Helical" evidence="1">
    <location>
        <begin position="118"/>
        <end position="136"/>
    </location>
</feature>
<dbReference type="Proteomes" id="UP001231189">
    <property type="component" value="Unassembled WGS sequence"/>
</dbReference>
<name>A0AAD8TD21_LOLMU</name>
<protein>
    <submittedName>
        <fullName evidence="2">Uncharacterized protein</fullName>
    </submittedName>
</protein>
<evidence type="ECO:0000313" key="2">
    <source>
        <dbReference type="EMBL" id="KAK1679388.1"/>
    </source>
</evidence>
<keyword evidence="1" id="KW-0812">Transmembrane</keyword>
<dbReference type="AlphaFoldDB" id="A0AAD8TD21"/>
<keyword evidence="1" id="KW-1133">Transmembrane helix</keyword>
<reference evidence="2" key="1">
    <citation type="submission" date="2023-07" db="EMBL/GenBank/DDBJ databases">
        <title>A chromosome-level genome assembly of Lolium multiflorum.</title>
        <authorList>
            <person name="Chen Y."/>
            <person name="Copetti D."/>
            <person name="Kolliker R."/>
            <person name="Studer B."/>
        </authorList>
    </citation>
    <scope>NUCLEOTIDE SEQUENCE</scope>
    <source>
        <strain evidence="2">02402/16</strain>
        <tissue evidence="2">Leaf</tissue>
    </source>
</reference>
<dbReference type="EMBL" id="JAUUTY010000002">
    <property type="protein sequence ID" value="KAK1679388.1"/>
    <property type="molecule type" value="Genomic_DNA"/>
</dbReference>
<proteinExistence type="predicted"/>
<sequence length="138" mass="15240">MLPCPRCGASPLTWGVCENGKNAGKDRVLQEFSPCRFFIWKDTYIEDLRSSRIMGAVPSGVFETQIESAPALPSSDSLVEVLNHLREMNEGIADIRAGVAEARSAYKDFCSAKRTTRIIALTLVVVWIGCVLAKFIQM</sequence>
<evidence type="ECO:0000313" key="3">
    <source>
        <dbReference type="Proteomes" id="UP001231189"/>
    </source>
</evidence>
<keyword evidence="3" id="KW-1185">Reference proteome</keyword>
<evidence type="ECO:0000256" key="1">
    <source>
        <dbReference type="SAM" id="Phobius"/>
    </source>
</evidence>
<organism evidence="2 3">
    <name type="scientific">Lolium multiflorum</name>
    <name type="common">Italian ryegrass</name>
    <name type="synonym">Lolium perenne subsp. multiflorum</name>
    <dbReference type="NCBI Taxonomy" id="4521"/>
    <lineage>
        <taxon>Eukaryota</taxon>
        <taxon>Viridiplantae</taxon>
        <taxon>Streptophyta</taxon>
        <taxon>Embryophyta</taxon>
        <taxon>Tracheophyta</taxon>
        <taxon>Spermatophyta</taxon>
        <taxon>Magnoliopsida</taxon>
        <taxon>Liliopsida</taxon>
        <taxon>Poales</taxon>
        <taxon>Poaceae</taxon>
        <taxon>BOP clade</taxon>
        <taxon>Pooideae</taxon>
        <taxon>Poodae</taxon>
        <taxon>Poeae</taxon>
        <taxon>Poeae Chloroplast Group 2 (Poeae type)</taxon>
        <taxon>Loliodinae</taxon>
        <taxon>Loliinae</taxon>
        <taxon>Lolium</taxon>
    </lineage>
</organism>
<gene>
    <name evidence="2" type="ORF">QYE76_040236</name>
</gene>